<reference evidence="2" key="1">
    <citation type="submission" date="2023-03" db="EMBL/GenBank/DDBJ databases">
        <title>Massive genome expansion in bonnet fungi (Mycena s.s.) driven by repeated elements and novel gene families across ecological guilds.</title>
        <authorList>
            <consortium name="Lawrence Berkeley National Laboratory"/>
            <person name="Harder C.B."/>
            <person name="Miyauchi S."/>
            <person name="Viragh M."/>
            <person name="Kuo A."/>
            <person name="Thoen E."/>
            <person name="Andreopoulos B."/>
            <person name="Lu D."/>
            <person name="Skrede I."/>
            <person name="Drula E."/>
            <person name="Henrissat B."/>
            <person name="Morin E."/>
            <person name="Kohler A."/>
            <person name="Barry K."/>
            <person name="LaButti K."/>
            <person name="Morin E."/>
            <person name="Salamov A."/>
            <person name="Lipzen A."/>
            <person name="Mereny Z."/>
            <person name="Hegedus B."/>
            <person name="Baldrian P."/>
            <person name="Stursova M."/>
            <person name="Weitz H."/>
            <person name="Taylor A."/>
            <person name="Grigoriev I.V."/>
            <person name="Nagy L.G."/>
            <person name="Martin F."/>
            <person name="Kauserud H."/>
        </authorList>
    </citation>
    <scope>NUCLEOTIDE SEQUENCE</scope>
    <source>
        <strain evidence="2">9144</strain>
    </source>
</reference>
<dbReference type="AlphaFoldDB" id="A0AAD6UTZ2"/>
<evidence type="ECO:0000256" key="1">
    <source>
        <dbReference type="SAM" id="MobiDB-lite"/>
    </source>
</evidence>
<comment type="caution">
    <text evidence="2">The sequence shown here is derived from an EMBL/GenBank/DDBJ whole genome shotgun (WGS) entry which is preliminary data.</text>
</comment>
<protein>
    <submittedName>
        <fullName evidence="2">Uncharacterized protein</fullName>
    </submittedName>
</protein>
<feature type="compositionally biased region" description="Basic and acidic residues" evidence="1">
    <location>
        <begin position="24"/>
        <end position="35"/>
    </location>
</feature>
<feature type="region of interest" description="Disordered" evidence="1">
    <location>
        <begin position="24"/>
        <end position="45"/>
    </location>
</feature>
<dbReference type="Proteomes" id="UP001219525">
    <property type="component" value="Unassembled WGS sequence"/>
</dbReference>
<dbReference type="EMBL" id="JARJCW010000125">
    <property type="protein sequence ID" value="KAJ7192012.1"/>
    <property type="molecule type" value="Genomic_DNA"/>
</dbReference>
<accession>A0AAD6UTZ2</accession>
<keyword evidence="3" id="KW-1185">Reference proteome</keyword>
<organism evidence="2 3">
    <name type="scientific">Mycena pura</name>
    <dbReference type="NCBI Taxonomy" id="153505"/>
    <lineage>
        <taxon>Eukaryota</taxon>
        <taxon>Fungi</taxon>
        <taxon>Dikarya</taxon>
        <taxon>Basidiomycota</taxon>
        <taxon>Agaricomycotina</taxon>
        <taxon>Agaricomycetes</taxon>
        <taxon>Agaricomycetidae</taxon>
        <taxon>Agaricales</taxon>
        <taxon>Marasmiineae</taxon>
        <taxon>Mycenaceae</taxon>
        <taxon>Mycena</taxon>
    </lineage>
</organism>
<evidence type="ECO:0000313" key="3">
    <source>
        <dbReference type="Proteomes" id="UP001219525"/>
    </source>
</evidence>
<proteinExistence type="predicted"/>
<evidence type="ECO:0000313" key="2">
    <source>
        <dbReference type="EMBL" id="KAJ7192012.1"/>
    </source>
</evidence>
<sequence length="229" mass="24901">MDYARAALVDSAAFRDLLVPRDDVHEGEKQGKREPASPVAPAQVQKTSVKDVDWRKIRLLICGLLASISGIYVRLSLYPGCAPHGAFVLNAAAPAAAIRWPWIKGHNNERRPPRSDPTGAAEFITHMAGALSAGPTARSGDEIKTTYKQIFEVHPRCFGSACLTGQNRISDERGAPGFHTLVISPLSGQNINTEHQLPIGQFTIVIVTIKMHVHTRRAGGLGSVTNWKR</sequence>
<name>A0AAD6UTZ2_9AGAR</name>
<gene>
    <name evidence="2" type="ORF">GGX14DRAFT_406702</name>
</gene>